<name>A0ABQ8FPW9_9PEZI</name>
<keyword evidence="3" id="KW-1185">Reference proteome</keyword>
<evidence type="ECO:0000313" key="2">
    <source>
        <dbReference type="EMBL" id="KAH7002678.1"/>
    </source>
</evidence>
<dbReference type="InterPro" id="IPR036188">
    <property type="entry name" value="FAD/NAD-bd_sf"/>
</dbReference>
<evidence type="ECO:0000256" key="1">
    <source>
        <dbReference type="ARBA" id="ARBA00010139"/>
    </source>
</evidence>
<protein>
    <recommendedName>
        <fullName evidence="4">Monooxygenase</fullName>
    </recommendedName>
</protein>
<feature type="non-terminal residue" evidence="2">
    <location>
        <position position="1"/>
    </location>
</feature>
<evidence type="ECO:0008006" key="4">
    <source>
        <dbReference type="Google" id="ProtNLM"/>
    </source>
</evidence>
<dbReference type="SUPFAM" id="SSF51905">
    <property type="entry name" value="FAD/NAD(P)-binding domain"/>
    <property type="match status" value="1"/>
</dbReference>
<dbReference type="Gene3D" id="3.50.50.60">
    <property type="entry name" value="FAD/NAD(P)-binding domain"/>
    <property type="match status" value="1"/>
</dbReference>
<comment type="caution">
    <text evidence="2">The sequence shown here is derived from an EMBL/GenBank/DDBJ whole genome shotgun (WGS) entry which is preliminary data.</text>
</comment>
<accession>A0ABQ8FPW9</accession>
<proteinExistence type="inferred from homology"/>
<sequence>ILPSFPVACRRPLAGDLYMEAIQQSNVNVSFTGVARATEDGVFGEDGSFTTCDTIICATGFDTTWRPSFLVIGRNGISLADKWKTAPEAYFGLACPDMPNWLTFIGPNWQVNHLSNALKVQH</sequence>
<evidence type="ECO:0000313" key="3">
    <source>
        <dbReference type="Proteomes" id="UP000774617"/>
    </source>
</evidence>
<dbReference type="PANTHER" id="PTHR42877:SF1">
    <property type="entry name" value="FAD-BINDING MONOOXYGENASE STCW"/>
    <property type="match status" value="1"/>
</dbReference>
<gene>
    <name evidence="2" type="ORF">B0J12DRAFT_587620</name>
</gene>
<comment type="similarity">
    <text evidence="1">Belongs to the FAD-binding monooxygenase family.</text>
</comment>
<reference evidence="2 3" key="1">
    <citation type="journal article" date="2021" name="Nat. Commun.">
        <title>Genetic determinants of endophytism in the Arabidopsis root mycobiome.</title>
        <authorList>
            <person name="Mesny F."/>
            <person name="Miyauchi S."/>
            <person name="Thiergart T."/>
            <person name="Pickel B."/>
            <person name="Atanasova L."/>
            <person name="Karlsson M."/>
            <person name="Huettel B."/>
            <person name="Barry K.W."/>
            <person name="Haridas S."/>
            <person name="Chen C."/>
            <person name="Bauer D."/>
            <person name="Andreopoulos W."/>
            <person name="Pangilinan J."/>
            <person name="LaButti K."/>
            <person name="Riley R."/>
            <person name="Lipzen A."/>
            <person name="Clum A."/>
            <person name="Drula E."/>
            <person name="Henrissat B."/>
            <person name="Kohler A."/>
            <person name="Grigoriev I.V."/>
            <person name="Martin F.M."/>
            <person name="Hacquard S."/>
        </authorList>
    </citation>
    <scope>NUCLEOTIDE SEQUENCE [LARGE SCALE GENOMIC DNA]</scope>
    <source>
        <strain evidence="2 3">MPI-SDFR-AT-0080</strain>
    </source>
</reference>
<dbReference type="EMBL" id="JAGTJR010000141">
    <property type="protein sequence ID" value="KAH7002678.1"/>
    <property type="molecule type" value="Genomic_DNA"/>
</dbReference>
<dbReference type="PANTHER" id="PTHR42877">
    <property type="entry name" value="L-ORNITHINE N(5)-MONOOXYGENASE-RELATED"/>
    <property type="match status" value="1"/>
</dbReference>
<dbReference type="Proteomes" id="UP000774617">
    <property type="component" value="Unassembled WGS sequence"/>
</dbReference>
<organism evidence="2 3">
    <name type="scientific">Macrophomina phaseolina</name>
    <dbReference type="NCBI Taxonomy" id="35725"/>
    <lineage>
        <taxon>Eukaryota</taxon>
        <taxon>Fungi</taxon>
        <taxon>Dikarya</taxon>
        <taxon>Ascomycota</taxon>
        <taxon>Pezizomycotina</taxon>
        <taxon>Dothideomycetes</taxon>
        <taxon>Dothideomycetes incertae sedis</taxon>
        <taxon>Botryosphaeriales</taxon>
        <taxon>Botryosphaeriaceae</taxon>
        <taxon>Macrophomina</taxon>
    </lineage>
</organism>
<dbReference type="InterPro" id="IPR051209">
    <property type="entry name" value="FAD-bind_Monooxygenase_sf"/>
</dbReference>